<feature type="non-terminal residue" evidence="2">
    <location>
        <position position="1"/>
    </location>
</feature>
<sequence>KKKIKHVGSCVPASLDGPSIEVGSVTVPHSGFVLPEKPVSLYLAQRLLLPESNLAHVLARRRHRKDAYHKLKPSCASFHLEQKTNGLNFELSSRLKVARNPSR</sequence>
<protein>
    <submittedName>
        <fullName evidence="2">Uncharacterized protein</fullName>
    </submittedName>
</protein>
<organism evidence="1 2">
    <name type="scientific">Pyricularia grisea</name>
    <name type="common">Crabgrass-specific blast fungus</name>
    <name type="synonym">Magnaporthe grisea</name>
    <dbReference type="NCBI Taxonomy" id="148305"/>
    <lineage>
        <taxon>Eukaryota</taxon>
        <taxon>Fungi</taxon>
        <taxon>Dikarya</taxon>
        <taxon>Ascomycota</taxon>
        <taxon>Pezizomycotina</taxon>
        <taxon>Sordariomycetes</taxon>
        <taxon>Sordariomycetidae</taxon>
        <taxon>Magnaporthales</taxon>
        <taxon>Pyriculariaceae</taxon>
        <taxon>Pyricularia</taxon>
    </lineage>
</organism>
<accession>A0A6P8BCR4</accession>
<proteinExistence type="predicted"/>
<reference evidence="2" key="1">
    <citation type="journal article" date="2019" name="Mol. Biol. Evol.">
        <title>Blast fungal genomes show frequent chromosomal changes, gene gains and losses, and effector gene turnover.</title>
        <authorList>
            <person name="Gomez Luciano L.B."/>
            <person name="Jason Tsai I."/>
            <person name="Chuma I."/>
            <person name="Tosa Y."/>
            <person name="Chen Y.H."/>
            <person name="Li J.Y."/>
            <person name="Li M.Y."/>
            <person name="Jade Lu M.Y."/>
            <person name="Nakayashiki H."/>
            <person name="Li W.H."/>
        </authorList>
    </citation>
    <scope>NUCLEOTIDE SEQUENCE</scope>
    <source>
        <strain evidence="2">NI907</strain>
    </source>
</reference>
<gene>
    <name evidence="2" type="ORF">PgNI_04779</name>
</gene>
<reference evidence="2" key="2">
    <citation type="submission" date="2019-10" db="EMBL/GenBank/DDBJ databases">
        <authorList>
            <consortium name="NCBI Genome Project"/>
        </authorList>
    </citation>
    <scope>NUCLEOTIDE SEQUENCE</scope>
    <source>
        <strain evidence="2">NI907</strain>
    </source>
</reference>
<dbReference type="KEGG" id="pgri:PgNI_04779"/>
<dbReference type="AlphaFoldDB" id="A0A6P8BCR4"/>
<dbReference type="GeneID" id="41959731"/>
<evidence type="ECO:0000313" key="1">
    <source>
        <dbReference type="Proteomes" id="UP000515153"/>
    </source>
</evidence>
<evidence type="ECO:0000313" key="2">
    <source>
        <dbReference type="RefSeq" id="XP_030984911.1"/>
    </source>
</evidence>
<dbReference type="Proteomes" id="UP000515153">
    <property type="component" value="Unplaced"/>
</dbReference>
<keyword evidence="1" id="KW-1185">Reference proteome</keyword>
<dbReference type="RefSeq" id="XP_030984911.1">
    <property type="nucleotide sequence ID" value="XM_031124822.1"/>
</dbReference>
<name>A0A6P8BCR4_PYRGI</name>
<reference evidence="2" key="3">
    <citation type="submission" date="2025-08" db="UniProtKB">
        <authorList>
            <consortium name="RefSeq"/>
        </authorList>
    </citation>
    <scope>IDENTIFICATION</scope>
    <source>
        <strain evidence="2">NI907</strain>
    </source>
</reference>